<sequence>MDFFSSIVPYPRRSLTSTPLERIYRSRSRLWFTGEYLFMYISLVGDGFRTFITPAVHLSVHINVGETSKTSQYRIHTTS</sequence>
<gene>
    <name evidence="1" type="ORF">YALI1_B09316g</name>
</gene>
<protein>
    <submittedName>
        <fullName evidence="1">Uncharacterized protein</fullName>
    </submittedName>
</protein>
<dbReference type="EMBL" id="CP017554">
    <property type="protein sequence ID" value="AOW01347.1"/>
    <property type="molecule type" value="Genomic_DNA"/>
</dbReference>
<name>A0A1D8N6T8_YARLL</name>
<organism evidence="1 2">
    <name type="scientific">Yarrowia lipolytica</name>
    <name type="common">Candida lipolytica</name>
    <dbReference type="NCBI Taxonomy" id="4952"/>
    <lineage>
        <taxon>Eukaryota</taxon>
        <taxon>Fungi</taxon>
        <taxon>Dikarya</taxon>
        <taxon>Ascomycota</taxon>
        <taxon>Saccharomycotina</taxon>
        <taxon>Dipodascomycetes</taxon>
        <taxon>Dipodascales</taxon>
        <taxon>Dipodascales incertae sedis</taxon>
        <taxon>Yarrowia</taxon>
    </lineage>
</organism>
<accession>A0A1D8N6T8</accession>
<evidence type="ECO:0000313" key="2">
    <source>
        <dbReference type="Proteomes" id="UP000182444"/>
    </source>
</evidence>
<dbReference type="Proteomes" id="UP000182444">
    <property type="component" value="Chromosome 1B"/>
</dbReference>
<reference evidence="1 2" key="1">
    <citation type="journal article" date="2016" name="PLoS ONE">
        <title>Sequence Assembly of Yarrowia lipolytica Strain W29/CLIB89 Shows Transposable Element Diversity.</title>
        <authorList>
            <person name="Magnan C."/>
            <person name="Yu J."/>
            <person name="Chang I."/>
            <person name="Jahn E."/>
            <person name="Kanomata Y."/>
            <person name="Wu J."/>
            <person name="Zeller M."/>
            <person name="Oakes M."/>
            <person name="Baldi P."/>
            <person name="Sandmeyer S."/>
        </authorList>
    </citation>
    <scope>NUCLEOTIDE SEQUENCE [LARGE SCALE GENOMIC DNA]</scope>
    <source>
        <strain evidence="2">CLIB89(W29)</strain>
    </source>
</reference>
<dbReference type="AlphaFoldDB" id="A0A1D8N6T8"/>
<dbReference type="RefSeq" id="XP_068138115.1">
    <property type="nucleotide sequence ID" value="XM_068282014.1"/>
</dbReference>
<dbReference type="VEuPathDB" id="FungiDB:YALI1_B09316g"/>
<proteinExistence type="predicted"/>
<dbReference type="GeneID" id="94582670"/>
<evidence type="ECO:0000313" key="1">
    <source>
        <dbReference type="EMBL" id="AOW01347.1"/>
    </source>
</evidence>